<keyword evidence="1" id="KW-1185">Reference proteome</keyword>
<accession>A0A1I8BRE0</accession>
<organism evidence="1 2">
    <name type="scientific">Meloidogyne hapla</name>
    <name type="common">Root-knot nematode worm</name>
    <dbReference type="NCBI Taxonomy" id="6305"/>
    <lineage>
        <taxon>Eukaryota</taxon>
        <taxon>Metazoa</taxon>
        <taxon>Ecdysozoa</taxon>
        <taxon>Nematoda</taxon>
        <taxon>Chromadorea</taxon>
        <taxon>Rhabditida</taxon>
        <taxon>Tylenchina</taxon>
        <taxon>Tylenchomorpha</taxon>
        <taxon>Tylenchoidea</taxon>
        <taxon>Meloidogynidae</taxon>
        <taxon>Meloidogyninae</taxon>
        <taxon>Meloidogyne</taxon>
    </lineage>
</organism>
<dbReference type="Proteomes" id="UP000095281">
    <property type="component" value="Unplaced"/>
</dbReference>
<evidence type="ECO:0000313" key="1">
    <source>
        <dbReference type="Proteomes" id="UP000095281"/>
    </source>
</evidence>
<protein>
    <submittedName>
        <fullName evidence="2">Uncharacterized protein</fullName>
    </submittedName>
</protein>
<dbReference type="AlphaFoldDB" id="A0A1I8BRE0"/>
<evidence type="ECO:0000313" key="2">
    <source>
        <dbReference type="WBParaSite" id="MhA1_Contig432.frz3.gene6"/>
    </source>
</evidence>
<dbReference type="WBParaSite" id="MhA1_Contig432.frz3.gene6">
    <property type="protein sequence ID" value="MhA1_Contig432.frz3.gene6"/>
    <property type="gene ID" value="MhA1_Contig432.frz3.gene6"/>
</dbReference>
<sequence length="59" mass="6637">MNKEVQKQLIISAYKLFGLPTTNLTISSNNIVNNKTNIGHERWANQRATKLQPVTEIVG</sequence>
<reference evidence="2" key="1">
    <citation type="submission" date="2016-11" db="UniProtKB">
        <authorList>
            <consortium name="WormBaseParasite"/>
        </authorList>
    </citation>
    <scope>IDENTIFICATION</scope>
</reference>
<name>A0A1I8BRE0_MELHA</name>
<proteinExistence type="predicted"/>